<proteinExistence type="predicted"/>
<accession>A0A1W1BG49</accession>
<protein>
    <submittedName>
        <fullName evidence="2">Possible two-component regulator</fullName>
    </submittedName>
</protein>
<gene>
    <name evidence="2" type="ORF">MNB_SV-10-1607</name>
</gene>
<reference evidence="2" key="1">
    <citation type="submission" date="2016-10" db="EMBL/GenBank/DDBJ databases">
        <authorList>
            <person name="de Groot N.N."/>
        </authorList>
    </citation>
    <scope>NUCLEOTIDE SEQUENCE</scope>
</reference>
<feature type="domain" description="Response regulatory" evidence="1">
    <location>
        <begin position="14"/>
        <end position="120"/>
    </location>
</feature>
<name>A0A1W1BG49_9ZZZZ</name>
<dbReference type="SUPFAM" id="SSF52172">
    <property type="entry name" value="CheY-like"/>
    <property type="match status" value="1"/>
</dbReference>
<dbReference type="AlphaFoldDB" id="A0A1W1BG49"/>
<evidence type="ECO:0000259" key="1">
    <source>
        <dbReference type="PROSITE" id="PS50110"/>
    </source>
</evidence>
<evidence type="ECO:0000313" key="2">
    <source>
        <dbReference type="EMBL" id="SFV52473.1"/>
    </source>
</evidence>
<dbReference type="InterPro" id="IPR011006">
    <property type="entry name" value="CheY-like_superfamily"/>
</dbReference>
<dbReference type="SMART" id="SM00448">
    <property type="entry name" value="REC"/>
    <property type="match status" value="1"/>
</dbReference>
<organism evidence="2">
    <name type="scientific">hydrothermal vent metagenome</name>
    <dbReference type="NCBI Taxonomy" id="652676"/>
    <lineage>
        <taxon>unclassified sequences</taxon>
        <taxon>metagenomes</taxon>
        <taxon>ecological metagenomes</taxon>
    </lineage>
</organism>
<dbReference type="GO" id="GO:0000160">
    <property type="term" value="P:phosphorelay signal transduction system"/>
    <property type="evidence" value="ECO:0007669"/>
    <property type="project" value="InterPro"/>
</dbReference>
<dbReference type="InterPro" id="IPR001789">
    <property type="entry name" value="Sig_transdc_resp-reg_receiver"/>
</dbReference>
<dbReference type="Pfam" id="PF00072">
    <property type="entry name" value="Response_reg"/>
    <property type="match status" value="1"/>
</dbReference>
<sequence>MSTGKLYEWEKKMKIIIVENELYLAQSIAGKLVENGFETEIYSSIKEAMHSRGDVYLLSTNLPGQNTSPLITKFKDKIIILMVSYINNDTVGEPLKLGAKDYIVKPFMIEELLRKIEHYQEYQDLKKKTRLYHEYMENLLQEIKVDYDPEKLTYPLVIQTNYQRLVDKLVFAFVHARNKPLTFVPLGNKEWKEKIENASEKSLLYITEVHLLKKADKEKLLSLLKNYNFILCTTSELETAFPTISLSTDSKLYDQNEILTIDDYVKFIVNSFQYKFPDTELSKKLGISRKSLWEKRKKYGLFKKK</sequence>
<dbReference type="Gene3D" id="3.40.50.2300">
    <property type="match status" value="1"/>
</dbReference>
<dbReference type="EMBL" id="FPHL01000001">
    <property type="protein sequence ID" value="SFV52473.1"/>
    <property type="molecule type" value="Genomic_DNA"/>
</dbReference>
<dbReference type="PROSITE" id="PS50110">
    <property type="entry name" value="RESPONSE_REGULATORY"/>
    <property type="match status" value="1"/>
</dbReference>